<organism evidence="3 4">
    <name type="scientific">Hymenobacter cavernae</name>
    <dbReference type="NCBI Taxonomy" id="2044852"/>
    <lineage>
        <taxon>Bacteria</taxon>
        <taxon>Pseudomonadati</taxon>
        <taxon>Bacteroidota</taxon>
        <taxon>Cytophagia</taxon>
        <taxon>Cytophagales</taxon>
        <taxon>Hymenobacteraceae</taxon>
        <taxon>Hymenobacter</taxon>
    </lineage>
</organism>
<keyword evidence="1" id="KW-0732">Signal</keyword>
<feature type="domain" description="DUF4097" evidence="2">
    <location>
        <begin position="148"/>
        <end position="252"/>
    </location>
</feature>
<feature type="chain" id="PRO_5045553201" description="DUF4097 domain-containing protein" evidence="1">
    <location>
        <begin position="24"/>
        <end position="290"/>
    </location>
</feature>
<accession>A0ABQ1UQI4</accession>
<protein>
    <recommendedName>
        <fullName evidence="2">DUF4097 domain-containing protein</fullName>
    </recommendedName>
</protein>
<dbReference type="EMBL" id="BMHT01000007">
    <property type="protein sequence ID" value="GGF22674.1"/>
    <property type="molecule type" value="Genomic_DNA"/>
</dbReference>
<feature type="signal peptide" evidence="1">
    <location>
        <begin position="1"/>
        <end position="23"/>
    </location>
</feature>
<evidence type="ECO:0000313" key="3">
    <source>
        <dbReference type="EMBL" id="GGF22674.1"/>
    </source>
</evidence>
<comment type="caution">
    <text evidence="3">The sequence shown here is derived from an EMBL/GenBank/DDBJ whole genome shotgun (WGS) entry which is preliminary data.</text>
</comment>
<name>A0ABQ1UQI4_9BACT</name>
<evidence type="ECO:0000256" key="1">
    <source>
        <dbReference type="SAM" id="SignalP"/>
    </source>
</evidence>
<sequence>MKPSILPQLTGILTLLSSCYALAQNRESTEKVSKEFTVATAATRNVLALYNIDGAVTVQGYDGNKVVLEVTKIIRADDAQTLELGKKEAQLGFEQRGDSIIAYTASPYDSRPHNERGNRNHKEIDYHYTFNYVVKVPRQLNLHISTVNNGKVAIQDVSGKLEAYNVNGAIALTNVRGTTKAHTVNGNVEASYVGTPDGASSYHTINGQIIVSYPKDASADVHFKSMHGELFTDFPNVEALPVQVTQNKQNSGNGTRYKLNKDTAMRLGKGGKDFRFETLNGDVTIKQQTK</sequence>
<evidence type="ECO:0000313" key="4">
    <source>
        <dbReference type="Proteomes" id="UP000632273"/>
    </source>
</evidence>
<dbReference type="Pfam" id="PF13349">
    <property type="entry name" value="DUF4097"/>
    <property type="match status" value="1"/>
</dbReference>
<keyword evidence="4" id="KW-1185">Reference proteome</keyword>
<dbReference type="InterPro" id="IPR025164">
    <property type="entry name" value="Toastrack_DUF4097"/>
</dbReference>
<dbReference type="PROSITE" id="PS51257">
    <property type="entry name" value="PROKAR_LIPOPROTEIN"/>
    <property type="match status" value="1"/>
</dbReference>
<reference evidence="4" key="1">
    <citation type="journal article" date="2019" name="Int. J. Syst. Evol. Microbiol.">
        <title>The Global Catalogue of Microorganisms (GCM) 10K type strain sequencing project: providing services to taxonomists for standard genome sequencing and annotation.</title>
        <authorList>
            <consortium name="The Broad Institute Genomics Platform"/>
            <consortium name="The Broad Institute Genome Sequencing Center for Infectious Disease"/>
            <person name="Wu L."/>
            <person name="Ma J."/>
        </authorList>
    </citation>
    <scope>NUCLEOTIDE SEQUENCE [LARGE SCALE GENOMIC DNA]</scope>
    <source>
        <strain evidence="4">CGMCC 1.15197</strain>
    </source>
</reference>
<evidence type="ECO:0000259" key="2">
    <source>
        <dbReference type="Pfam" id="PF13349"/>
    </source>
</evidence>
<dbReference type="RefSeq" id="WP_188815621.1">
    <property type="nucleotide sequence ID" value="NZ_BMHT01000007.1"/>
</dbReference>
<dbReference type="Proteomes" id="UP000632273">
    <property type="component" value="Unassembled WGS sequence"/>
</dbReference>
<proteinExistence type="predicted"/>
<gene>
    <name evidence="3" type="ORF">GCM10011383_37900</name>
</gene>